<proteinExistence type="inferred from homology"/>
<gene>
    <name evidence="9" type="ORF">PTTW11_07400</name>
</gene>
<keyword evidence="4 7" id="KW-0472">Membrane</keyword>
<evidence type="ECO:0000256" key="1">
    <source>
        <dbReference type="ARBA" id="ARBA00004141"/>
    </source>
</evidence>
<feature type="transmembrane region" description="Helical" evidence="7">
    <location>
        <begin position="37"/>
        <end position="59"/>
    </location>
</feature>
<dbReference type="InterPro" id="IPR052337">
    <property type="entry name" value="SAT4-like"/>
</dbReference>
<comment type="similarity">
    <text evidence="5">Belongs to the SAT4 family.</text>
</comment>
<dbReference type="EMBL" id="HG992982">
    <property type="protein sequence ID" value="CAE7188925.1"/>
    <property type="molecule type" value="Genomic_DNA"/>
</dbReference>
<dbReference type="GO" id="GO:0016020">
    <property type="term" value="C:membrane"/>
    <property type="evidence" value="ECO:0007669"/>
    <property type="project" value="UniProtKB-SubCell"/>
</dbReference>
<keyword evidence="3 7" id="KW-1133">Transmembrane helix</keyword>
<evidence type="ECO:0000313" key="9">
    <source>
        <dbReference type="EMBL" id="CAE7188925.1"/>
    </source>
</evidence>
<feature type="transmembrane region" description="Helical" evidence="7">
    <location>
        <begin position="240"/>
        <end position="264"/>
    </location>
</feature>
<evidence type="ECO:0000256" key="2">
    <source>
        <dbReference type="ARBA" id="ARBA00022692"/>
    </source>
</evidence>
<feature type="transmembrane region" description="Helical" evidence="7">
    <location>
        <begin position="117"/>
        <end position="138"/>
    </location>
</feature>
<feature type="region of interest" description="Disordered" evidence="6">
    <location>
        <begin position="383"/>
        <end position="427"/>
    </location>
</feature>
<organism evidence="9 10">
    <name type="scientific">Pyrenophora teres f. teres</name>
    <dbReference type="NCBI Taxonomy" id="97479"/>
    <lineage>
        <taxon>Eukaryota</taxon>
        <taxon>Fungi</taxon>
        <taxon>Dikarya</taxon>
        <taxon>Ascomycota</taxon>
        <taxon>Pezizomycotina</taxon>
        <taxon>Dothideomycetes</taxon>
        <taxon>Pleosporomycetidae</taxon>
        <taxon>Pleosporales</taxon>
        <taxon>Pleosporineae</taxon>
        <taxon>Pleosporaceae</taxon>
        <taxon>Pyrenophora</taxon>
    </lineage>
</organism>
<dbReference type="Pfam" id="PF20684">
    <property type="entry name" value="Fung_rhodopsin"/>
    <property type="match status" value="1"/>
</dbReference>
<feature type="transmembrane region" description="Helical" evidence="7">
    <location>
        <begin position="276"/>
        <end position="301"/>
    </location>
</feature>
<dbReference type="Proteomes" id="UP000472372">
    <property type="component" value="Chromosome 6"/>
</dbReference>
<protein>
    <recommendedName>
        <fullName evidence="8">Rhodopsin domain-containing protein</fullName>
    </recommendedName>
</protein>
<name>A0A6S6W777_9PLEO</name>
<feature type="transmembrane region" description="Helical" evidence="7">
    <location>
        <begin position="71"/>
        <end position="97"/>
    </location>
</feature>
<evidence type="ECO:0000256" key="7">
    <source>
        <dbReference type="SAM" id="Phobius"/>
    </source>
</evidence>
<dbReference type="AlphaFoldDB" id="A0A6S6W777"/>
<accession>A0A6S6W777</accession>
<evidence type="ECO:0000256" key="5">
    <source>
        <dbReference type="ARBA" id="ARBA00038359"/>
    </source>
</evidence>
<sequence>MATSPNGHGSSALLPPLSVIQAWPAPNYEDPVTRSKAAMIVSIILGTVMLAVVAARLWARIFIQRRVGADDWLIIAALFPTIALTISVCLATEYFSINRHVWDVPITLYIPERKITFIIYLLYVVSGGLIKTSILLFYRRLDNRCITRSFRLATWVNIVAIIVFIVAFTVVLLTACAPTEAFWLQFDPFRQLTGYEYSCWVDEGAYILSASVISAVQDGVAAFLPTLLYWNLKIARRQKLALGTIFALGYVVCAVAGVRSFYIWKVFSDDLYDSTWLSWPVWLLTVIEVQLGMICASAPALKLFCCHYCRMVGDRYGAGSRGVSELDWSVVSATKGSQEAILEEEEAILKEEGARCMVDVEQAIVLKEKKMESTERMEVMETAGIPAAPYTQNQEFTPSEESSTPIQSNKVSGKKPTHRDKDDTTEY</sequence>
<evidence type="ECO:0000259" key="8">
    <source>
        <dbReference type="Pfam" id="PF20684"/>
    </source>
</evidence>
<evidence type="ECO:0000256" key="6">
    <source>
        <dbReference type="SAM" id="MobiDB-lite"/>
    </source>
</evidence>
<keyword evidence="2 7" id="KW-0812">Transmembrane</keyword>
<feature type="transmembrane region" description="Helical" evidence="7">
    <location>
        <begin position="158"/>
        <end position="184"/>
    </location>
</feature>
<feature type="compositionally biased region" description="Polar residues" evidence="6">
    <location>
        <begin position="390"/>
        <end position="411"/>
    </location>
</feature>
<evidence type="ECO:0000313" key="10">
    <source>
        <dbReference type="Proteomes" id="UP000472372"/>
    </source>
</evidence>
<evidence type="ECO:0000256" key="4">
    <source>
        <dbReference type="ARBA" id="ARBA00023136"/>
    </source>
</evidence>
<reference evidence="9" key="1">
    <citation type="submission" date="2021-02" db="EMBL/GenBank/DDBJ databases">
        <authorList>
            <person name="Syme A R."/>
            <person name="Syme A R."/>
            <person name="Moolhuijzen P."/>
        </authorList>
    </citation>
    <scope>NUCLEOTIDE SEQUENCE</scope>
    <source>
        <strain evidence="9">W1-1</strain>
    </source>
</reference>
<evidence type="ECO:0000256" key="3">
    <source>
        <dbReference type="ARBA" id="ARBA00022989"/>
    </source>
</evidence>
<feature type="transmembrane region" description="Helical" evidence="7">
    <location>
        <begin position="204"/>
        <end position="228"/>
    </location>
</feature>
<dbReference type="PANTHER" id="PTHR33048:SF129">
    <property type="entry name" value="INTEGRAL MEMBRANE PROTEIN-RELATED"/>
    <property type="match status" value="1"/>
</dbReference>
<comment type="subcellular location">
    <subcellularLocation>
        <location evidence="1">Membrane</location>
        <topology evidence="1">Multi-pass membrane protein</topology>
    </subcellularLocation>
</comment>
<dbReference type="PANTHER" id="PTHR33048">
    <property type="entry name" value="PTH11-LIKE INTEGRAL MEMBRANE PROTEIN (AFU_ORTHOLOGUE AFUA_5G11245)"/>
    <property type="match status" value="1"/>
</dbReference>
<feature type="domain" description="Rhodopsin" evidence="8">
    <location>
        <begin position="55"/>
        <end position="302"/>
    </location>
</feature>
<dbReference type="InterPro" id="IPR049326">
    <property type="entry name" value="Rhodopsin_dom_fungi"/>
</dbReference>